<keyword evidence="2" id="KW-1185">Reference proteome</keyword>
<evidence type="ECO:0000313" key="1">
    <source>
        <dbReference type="EMBL" id="KAG8444276.1"/>
    </source>
</evidence>
<reference evidence="1" key="1">
    <citation type="thesis" date="2020" institute="ProQuest LLC" country="789 East Eisenhower Parkway, Ann Arbor, MI, USA">
        <title>Comparative Genomics and Chromosome Evolution.</title>
        <authorList>
            <person name="Mudd A.B."/>
        </authorList>
    </citation>
    <scope>NUCLEOTIDE SEQUENCE</scope>
    <source>
        <strain evidence="1">Female2</strain>
        <tissue evidence="1">Blood</tissue>
    </source>
</reference>
<dbReference type="AlphaFoldDB" id="A0A8T2JP84"/>
<protein>
    <submittedName>
        <fullName evidence="1">Uncharacterized protein</fullName>
    </submittedName>
</protein>
<gene>
    <name evidence="1" type="ORF">GDO86_009458</name>
</gene>
<comment type="caution">
    <text evidence="1">The sequence shown here is derived from an EMBL/GenBank/DDBJ whole genome shotgun (WGS) entry which is preliminary data.</text>
</comment>
<proteinExistence type="predicted"/>
<evidence type="ECO:0000313" key="2">
    <source>
        <dbReference type="Proteomes" id="UP000812440"/>
    </source>
</evidence>
<accession>A0A8T2JP84</accession>
<sequence>MVSYSFFTLVRIHGKLNQETKVIINQRKKGLLMGHKHRKINFDKKLYKSNNKTTKYKTVIVCKQLVISYEDMSSLINIT</sequence>
<dbReference type="Proteomes" id="UP000812440">
    <property type="component" value="Chromosome 5"/>
</dbReference>
<organism evidence="1 2">
    <name type="scientific">Hymenochirus boettgeri</name>
    <name type="common">Congo dwarf clawed frog</name>
    <dbReference type="NCBI Taxonomy" id="247094"/>
    <lineage>
        <taxon>Eukaryota</taxon>
        <taxon>Metazoa</taxon>
        <taxon>Chordata</taxon>
        <taxon>Craniata</taxon>
        <taxon>Vertebrata</taxon>
        <taxon>Euteleostomi</taxon>
        <taxon>Amphibia</taxon>
        <taxon>Batrachia</taxon>
        <taxon>Anura</taxon>
        <taxon>Pipoidea</taxon>
        <taxon>Pipidae</taxon>
        <taxon>Pipinae</taxon>
        <taxon>Hymenochirus</taxon>
    </lineage>
</organism>
<dbReference type="EMBL" id="JAACNH010000004">
    <property type="protein sequence ID" value="KAG8444276.1"/>
    <property type="molecule type" value="Genomic_DNA"/>
</dbReference>
<name>A0A8T2JP84_9PIPI</name>